<comment type="subcellular location">
    <subcellularLocation>
        <location evidence="2">Cytoplasm</location>
    </subcellularLocation>
</comment>
<feature type="binding site" evidence="2">
    <location>
        <position position="16"/>
    </location>
    <ligand>
        <name>Mg(2+)</name>
        <dbReference type="ChEBI" id="CHEBI:18420"/>
    </ligand>
</feature>
<evidence type="ECO:0000256" key="2">
    <source>
        <dbReference type="HAMAP-Rule" id="MF_00336"/>
    </source>
</evidence>
<keyword evidence="2 3" id="KW-0436">Ligase</keyword>
<feature type="binding site" evidence="2">
    <location>
        <begin position="12"/>
        <end position="17"/>
    </location>
    <ligand>
        <name>ATP</name>
        <dbReference type="ChEBI" id="CHEBI:30616"/>
    </ligand>
</feature>
<dbReference type="InterPro" id="IPR027417">
    <property type="entry name" value="P-loop_NTPase"/>
</dbReference>
<dbReference type="NCBIfam" id="TIGR00347">
    <property type="entry name" value="bioD"/>
    <property type="match status" value="1"/>
</dbReference>
<sequence length="219" mass="23454">MSTIFVTSSGTDIGKTYVSALLVRQLLAKGLAVRALKPIVSGLDEESFAASDPAALLAALGELVEFDNADIVSRWRFRAALSPDMAARREGAEIDFGELVHHCLARAAIHDPLVIEGVGGLMVPLDDSRTVLDWMIALKPASIVPLLVVGSYLGSISHTLTTLDVMRRNDLEPRAIVVSESLSAPVPLEETVETIVRFAGIETIALPRNGEPDLASLFE</sequence>
<dbReference type="RefSeq" id="WP_152214219.1">
    <property type="nucleotide sequence ID" value="NZ_WESC01000001.1"/>
</dbReference>
<dbReference type="Gene3D" id="3.40.50.300">
    <property type="entry name" value="P-loop containing nucleotide triphosphate hydrolases"/>
    <property type="match status" value="1"/>
</dbReference>
<accession>A0A6N6VP98</accession>
<name>A0A6N6VP98_9HYPH</name>
<dbReference type="GO" id="GO:0009102">
    <property type="term" value="P:biotin biosynthetic process"/>
    <property type="evidence" value="ECO:0007669"/>
    <property type="project" value="UniProtKB-UniRule"/>
</dbReference>
<evidence type="ECO:0000313" key="4">
    <source>
        <dbReference type="Proteomes" id="UP000468901"/>
    </source>
</evidence>
<dbReference type="GO" id="GO:0005524">
    <property type="term" value="F:ATP binding"/>
    <property type="evidence" value="ECO:0007669"/>
    <property type="project" value="UniProtKB-UniRule"/>
</dbReference>
<dbReference type="GO" id="GO:0000287">
    <property type="term" value="F:magnesium ion binding"/>
    <property type="evidence" value="ECO:0007669"/>
    <property type="project" value="UniProtKB-UniRule"/>
</dbReference>
<comment type="pathway">
    <text evidence="2">Cofactor biosynthesis; biotin biosynthesis; biotin from 7,8-diaminononanoate: step 1/2.</text>
</comment>
<keyword evidence="2" id="KW-0963">Cytoplasm</keyword>
<keyword evidence="2" id="KW-0460">Magnesium</keyword>
<dbReference type="GO" id="GO:0004141">
    <property type="term" value="F:dethiobiotin synthase activity"/>
    <property type="evidence" value="ECO:0007669"/>
    <property type="project" value="UniProtKB-UniRule"/>
</dbReference>
<comment type="cofactor">
    <cofactor evidence="2">
        <name>Mg(2+)</name>
        <dbReference type="ChEBI" id="CHEBI:18420"/>
    </cofactor>
</comment>
<keyword evidence="2" id="KW-0479">Metal-binding</keyword>
<comment type="caution">
    <text evidence="3">The sequence shown here is derived from an EMBL/GenBank/DDBJ whole genome shotgun (WGS) entry which is preliminary data.</text>
</comment>
<dbReference type="Proteomes" id="UP000468901">
    <property type="component" value="Unassembled WGS sequence"/>
</dbReference>
<dbReference type="HAMAP" id="MF_00336">
    <property type="entry name" value="BioD"/>
    <property type="match status" value="1"/>
</dbReference>
<evidence type="ECO:0000256" key="1">
    <source>
        <dbReference type="ARBA" id="ARBA00022756"/>
    </source>
</evidence>
<gene>
    <name evidence="2 3" type="primary">bioD</name>
    <name evidence="3" type="ORF">F2P47_00585</name>
</gene>
<feature type="binding site" evidence="2">
    <location>
        <begin position="116"/>
        <end position="119"/>
    </location>
    <ligand>
        <name>ATP</name>
        <dbReference type="ChEBI" id="CHEBI:30616"/>
    </ligand>
</feature>
<organism evidence="3 4">
    <name type="scientific">Parvibaculum sedimenti</name>
    <dbReference type="NCBI Taxonomy" id="2608632"/>
    <lineage>
        <taxon>Bacteria</taxon>
        <taxon>Pseudomonadati</taxon>
        <taxon>Pseudomonadota</taxon>
        <taxon>Alphaproteobacteria</taxon>
        <taxon>Hyphomicrobiales</taxon>
        <taxon>Parvibaculaceae</taxon>
        <taxon>Parvibaculum</taxon>
    </lineage>
</organism>
<feature type="binding site" evidence="2">
    <location>
        <begin position="179"/>
        <end position="180"/>
    </location>
    <ligand>
        <name>ATP</name>
        <dbReference type="ChEBI" id="CHEBI:30616"/>
    </ligand>
</feature>
<keyword evidence="4" id="KW-1185">Reference proteome</keyword>
<dbReference type="EC" id="6.3.3.3" evidence="2"/>
<dbReference type="PIRSF" id="PIRSF006755">
    <property type="entry name" value="DTB_synth"/>
    <property type="match status" value="1"/>
</dbReference>
<dbReference type="PANTHER" id="PTHR43210:SF5">
    <property type="entry name" value="DETHIOBIOTIN SYNTHETASE"/>
    <property type="match status" value="1"/>
</dbReference>
<evidence type="ECO:0000313" key="3">
    <source>
        <dbReference type="EMBL" id="KAB7742665.1"/>
    </source>
</evidence>
<feature type="binding site" evidence="2">
    <location>
        <position position="116"/>
    </location>
    <ligand>
        <name>Mg(2+)</name>
        <dbReference type="ChEBI" id="CHEBI:18420"/>
    </ligand>
</feature>
<feature type="binding site" evidence="2">
    <location>
        <position position="52"/>
    </location>
    <ligand>
        <name>Mg(2+)</name>
        <dbReference type="ChEBI" id="CHEBI:18420"/>
    </ligand>
</feature>
<feature type="binding site" evidence="2">
    <location>
        <position position="52"/>
    </location>
    <ligand>
        <name>ATP</name>
        <dbReference type="ChEBI" id="CHEBI:30616"/>
    </ligand>
</feature>
<reference evidence="3 4" key="1">
    <citation type="submission" date="2019-09" db="EMBL/GenBank/DDBJ databases">
        <title>Parvibaculum sedimenti sp. nov., isolated from sediment.</title>
        <authorList>
            <person name="Wang Y."/>
        </authorList>
    </citation>
    <scope>NUCLEOTIDE SEQUENCE [LARGE SCALE GENOMIC DNA]</scope>
    <source>
        <strain evidence="3 4">HXT-9</strain>
    </source>
</reference>
<comment type="function">
    <text evidence="2">Catalyzes a mechanistically unusual reaction, the ATP-dependent insertion of CO2 between the N7 and N8 nitrogen atoms of 7,8-diaminopelargonic acid (DAPA, also called 7,8-diammoniononanoate) to form a ureido ring.</text>
</comment>
<dbReference type="SUPFAM" id="SSF52540">
    <property type="entry name" value="P-loop containing nucleoside triphosphate hydrolases"/>
    <property type="match status" value="1"/>
</dbReference>
<comment type="similarity">
    <text evidence="2">Belongs to the dethiobiotin synthetase family.</text>
</comment>
<keyword evidence="1 2" id="KW-0093">Biotin biosynthesis</keyword>
<dbReference type="InterPro" id="IPR004472">
    <property type="entry name" value="DTB_synth_BioD"/>
</dbReference>
<keyword evidence="2" id="KW-0067">ATP-binding</keyword>
<comment type="caution">
    <text evidence="2">Lacks conserved residue(s) required for the propagation of feature annotation.</text>
</comment>
<feature type="binding site" evidence="2">
    <location>
        <position position="41"/>
    </location>
    <ligand>
        <name>substrate</name>
    </ligand>
</feature>
<keyword evidence="2" id="KW-0547">Nucleotide-binding</keyword>
<comment type="catalytic activity">
    <reaction evidence="2">
        <text>(7R,8S)-7,8-diammoniononanoate + CO2 + ATP = (4R,5S)-dethiobiotin + ADP + phosphate + 3 H(+)</text>
        <dbReference type="Rhea" id="RHEA:15805"/>
        <dbReference type="ChEBI" id="CHEBI:15378"/>
        <dbReference type="ChEBI" id="CHEBI:16526"/>
        <dbReference type="ChEBI" id="CHEBI:30616"/>
        <dbReference type="ChEBI" id="CHEBI:43474"/>
        <dbReference type="ChEBI" id="CHEBI:149469"/>
        <dbReference type="ChEBI" id="CHEBI:149473"/>
        <dbReference type="ChEBI" id="CHEBI:456216"/>
        <dbReference type="EC" id="6.3.3.3"/>
    </reaction>
</comment>
<comment type="subunit">
    <text evidence="2">Homodimer.</text>
</comment>
<dbReference type="AlphaFoldDB" id="A0A6N6VP98"/>
<proteinExistence type="inferred from homology"/>
<dbReference type="EMBL" id="WESC01000001">
    <property type="protein sequence ID" value="KAB7742665.1"/>
    <property type="molecule type" value="Genomic_DNA"/>
</dbReference>
<dbReference type="CDD" id="cd03109">
    <property type="entry name" value="DTBS"/>
    <property type="match status" value="1"/>
</dbReference>
<dbReference type="Pfam" id="PF13500">
    <property type="entry name" value="AAA_26"/>
    <property type="match status" value="1"/>
</dbReference>
<feature type="active site" evidence="2">
    <location>
        <position position="37"/>
    </location>
</feature>
<protein>
    <recommendedName>
        <fullName evidence="2">ATP-dependent dethiobiotin synthetase BioD</fullName>
        <ecNumber evidence="2">6.3.3.3</ecNumber>
    </recommendedName>
    <alternativeName>
        <fullName evidence="2">DTB synthetase</fullName>
        <shortName evidence="2">DTBS</shortName>
    </alternativeName>
    <alternativeName>
        <fullName evidence="2">Dethiobiotin synthase</fullName>
    </alternativeName>
</protein>
<dbReference type="PANTHER" id="PTHR43210">
    <property type="entry name" value="DETHIOBIOTIN SYNTHETASE"/>
    <property type="match status" value="1"/>
</dbReference>
<dbReference type="GO" id="GO:0005829">
    <property type="term" value="C:cytosol"/>
    <property type="evidence" value="ECO:0007669"/>
    <property type="project" value="TreeGrafter"/>
</dbReference>
<dbReference type="UniPathway" id="UPA00078">
    <property type="reaction ID" value="UER00161"/>
</dbReference>